<dbReference type="Proteomes" id="UP000708208">
    <property type="component" value="Unassembled WGS sequence"/>
</dbReference>
<name>A0A8J2JIX5_9HEXA</name>
<evidence type="ECO:0000313" key="1">
    <source>
        <dbReference type="EMBL" id="CAG7719067.1"/>
    </source>
</evidence>
<organism evidence="1 2">
    <name type="scientific">Allacma fusca</name>
    <dbReference type="NCBI Taxonomy" id="39272"/>
    <lineage>
        <taxon>Eukaryota</taxon>
        <taxon>Metazoa</taxon>
        <taxon>Ecdysozoa</taxon>
        <taxon>Arthropoda</taxon>
        <taxon>Hexapoda</taxon>
        <taxon>Collembola</taxon>
        <taxon>Symphypleona</taxon>
        <taxon>Sminthuridae</taxon>
        <taxon>Allacma</taxon>
    </lineage>
</organism>
<protein>
    <submittedName>
        <fullName evidence="1">Uncharacterized protein</fullName>
    </submittedName>
</protein>
<accession>A0A8J2JIX5</accession>
<keyword evidence="2" id="KW-1185">Reference proteome</keyword>
<comment type="caution">
    <text evidence="1">The sequence shown here is derived from an EMBL/GenBank/DDBJ whole genome shotgun (WGS) entry which is preliminary data.</text>
</comment>
<dbReference type="EMBL" id="CAJVCH010058327">
    <property type="protein sequence ID" value="CAG7719067.1"/>
    <property type="molecule type" value="Genomic_DNA"/>
</dbReference>
<dbReference type="AlphaFoldDB" id="A0A8J2JIX5"/>
<reference evidence="1" key="1">
    <citation type="submission" date="2021-06" db="EMBL/GenBank/DDBJ databases">
        <authorList>
            <person name="Hodson N. C."/>
            <person name="Mongue J. A."/>
            <person name="Jaron S. K."/>
        </authorList>
    </citation>
    <scope>NUCLEOTIDE SEQUENCE</scope>
</reference>
<evidence type="ECO:0000313" key="2">
    <source>
        <dbReference type="Proteomes" id="UP000708208"/>
    </source>
</evidence>
<gene>
    <name evidence="1" type="ORF">AFUS01_LOCUS8409</name>
</gene>
<proteinExistence type="predicted"/>
<sequence>MYTPRTEKSTAEPEEITNPQLNAKITTALASQRSENMVDCCEYFRPNAATIDKIYKDQNLSHNDLQQTSKKATPARSKEQNLGLALYNRSSAAAAAAAAVGFAGSHHHHNHHHHSQLHHGGHNNGVLNGSGLGIKGENGFGTSVNPVNDCMLALDYAHSKEENKTQVGILNEILSVDVKVRKAWLRYGLSQGNRRVTSKSL</sequence>